<feature type="region of interest" description="Disordered" evidence="1">
    <location>
        <begin position="49"/>
        <end position="73"/>
    </location>
</feature>
<reference evidence="2 3" key="1">
    <citation type="journal article" date="2019" name="Sci. Rep.">
        <title>Orb-weaving spider Araneus ventricosus genome elucidates the spidroin gene catalogue.</title>
        <authorList>
            <person name="Kono N."/>
            <person name="Nakamura H."/>
            <person name="Ohtoshi R."/>
            <person name="Moran D.A.P."/>
            <person name="Shinohara A."/>
            <person name="Yoshida Y."/>
            <person name="Fujiwara M."/>
            <person name="Mori M."/>
            <person name="Tomita M."/>
            <person name="Arakawa K."/>
        </authorList>
    </citation>
    <scope>NUCLEOTIDE SEQUENCE [LARGE SCALE GENOMIC DNA]</scope>
</reference>
<proteinExistence type="predicted"/>
<dbReference type="EMBL" id="BGPR01000041">
    <property type="protein sequence ID" value="GBL85149.1"/>
    <property type="molecule type" value="Genomic_DNA"/>
</dbReference>
<organism evidence="2 3">
    <name type="scientific">Araneus ventricosus</name>
    <name type="common">Orbweaver spider</name>
    <name type="synonym">Epeira ventricosa</name>
    <dbReference type="NCBI Taxonomy" id="182803"/>
    <lineage>
        <taxon>Eukaryota</taxon>
        <taxon>Metazoa</taxon>
        <taxon>Ecdysozoa</taxon>
        <taxon>Arthropoda</taxon>
        <taxon>Chelicerata</taxon>
        <taxon>Arachnida</taxon>
        <taxon>Araneae</taxon>
        <taxon>Araneomorphae</taxon>
        <taxon>Entelegynae</taxon>
        <taxon>Araneoidea</taxon>
        <taxon>Araneidae</taxon>
        <taxon>Araneus</taxon>
    </lineage>
</organism>
<name>A0A4Y2B139_ARAVE</name>
<gene>
    <name evidence="2" type="ORF">AVEN_221358_1</name>
</gene>
<sequence length="93" mass="10699">MTRTTPQPPSLNYTTTPQREDFRSSMSNLTCYRPIYTKEVRWNRVSNLEPSCPESKALPTDHRDPGSSGELKKKKTLENYALSVTPKYFSIEV</sequence>
<accession>A0A4Y2B139</accession>
<keyword evidence="3" id="KW-1185">Reference proteome</keyword>
<protein>
    <submittedName>
        <fullName evidence="2">Uncharacterized protein</fullName>
    </submittedName>
</protein>
<evidence type="ECO:0000313" key="2">
    <source>
        <dbReference type="EMBL" id="GBL85149.1"/>
    </source>
</evidence>
<dbReference type="Proteomes" id="UP000499080">
    <property type="component" value="Unassembled WGS sequence"/>
</dbReference>
<evidence type="ECO:0000313" key="3">
    <source>
        <dbReference type="Proteomes" id="UP000499080"/>
    </source>
</evidence>
<feature type="region of interest" description="Disordered" evidence="1">
    <location>
        <begin position="1"/>
        <end position="24"/>
    </location>
</feature>
<feature type="compositionally biased region" description="Polar residues" evidence="1">
    <location>
        <begin position="1"/>
        <end position="17"/>
    </location>
</feature>
<evidence type="ECO:0000256" key="1">
    <source>
        <dbReference type="SAM" id="MobiDB-lite"/>
    </source>
</evidence>
<dbReference type="AlphaFoldDB" id="A0A4Y2B139"/>
<comment type="caution">
    <text evidence="2">The sequence shown here is derived from an EMBL/GenBank/DDBJ whole genome shotgun (WGS) entry which is preliminary data.</text>
</comment>